<keyword evidence="6" id="KW-1185">Reference proteome</keyword>
<evidence type="ECO:0000256" key="2">
    <source>
        <dbReference type="PROSITE-ProRule" id="PRU00176"/>
    </source>
</evidence>
<sequence length="304" mass="32976">MGGGKKGTDTSRAERKAKKRKLEDTIPDVPGDNSITEPDLTITTPSEEPQKKRKRDNDDDVARGDGVTKDKKKKKEKKDKKKDKKSNNEGEAESKALNAEAVVSKDNSGVGADNAVENGDAPKKSKKERKAERRAREAAEVAAKDGETPESTSTRHESSGAAALTPGKDKKAKKDKKKQDKMASTASEKQQSTISGKSGGKDARFIVFIGSLPYTATTASIQKHFASVKPISVRSPMQKDDPAKSKGYAFLEFDGYDHMKTCLKLFHHSTFDDGLSLPRKISVELTAGGGGNTKDRKNKIKAKN</sequence>
<accession>A0A0C3HXT0</accession>
<proteinExistence type="predicted"/>
<reference evidence="5 6" key="1">
    <citation type="submission" date="2014-04" db="EMBL/GenBank/DDBJ databases">
        <authorList>
            <consortium name="DOE Joint Genome Institute"/>
            <person name="Kuo A."/>
            <person name="Martino E."/>
            <person name="Perotto S."/>
            <person name="Kohler A."/>
            <person name="Nagy L.G."/>
            <person name="Floudas D."/>
            <person name="Copeland A."/>
            <person name="Barry K.W."/>
            <person name="Cichocki N."/>
            <person name="Veneault-Fourrey C."/>
            <person name="LaButti K."/>
            <person name="Lindquist E.A."/>
            <person name="Lipzen A."/>
            <person name="Lundell T."/>
            <person name="Morin E."/>
            <person name="Murat C."/>
            <person name="Sun H."/>
            <person name="Tunlid A."/>
            <person name="Henrissat B."/>
            <person name="Grigoriev I.V."/>
            <person name="Hibbett D.S."/>
            <person name="Martin F."/>
            <person name="Nordberg H.P."/>
            <person name="Cantor M.N."/>
            <person name="Hua S.X."/>
        </authorList>
    </citation>
    <scope>NUCLEOTIDE SEQUENCE [LARGE SCALE GENOMIC DNA]</scope>
    <source>
        <strain evidence="5 6">Zn</strain>
    </source>
</reference>
<dbReference type="InterPro" id="IPR035979">
    <property type="entry name" value="RBD_domain_sf"/>
</dbReference>
<feature type="compositionally biased region" description="Basic and acidic residues" evidence="3">
    <location>
        <begin position="1"/>
        <end position="14"/>
    </location>
</feature>
<feature type="compositionally biased region" description="Basic and acidic residues" evidence="3">
    <location>
        <begin position="85"/>
        <end position="94"/>
    </location>
</feature>
<protein>
    <recommendedName>
        <fullName evidence="4">RRM domain-containing protein</fullName>
    </recommendedName>
</protein>
<dbReference type="InterPro" id="IPR000504">
    <property type="entry name" value="RRM_dom"/>
</dbReference>
<reference evidence="6" key="2">
    <citation type="submission" date="2015-01" db="EMBL/GenBank/DDBJ databases">
        <title>Evolutionary Origins and Diversification of the Mycorrhizal Mutualists.</title>
        <authorList>
            <consortium name="DOE Joint Genome Institute"/>
            <consortium name="Mycorrhizal Genomics Consortium"/>
            <person name="Kohler A."/>
            <person name="Kuo A."/>
            <person name="Nagy L.G."/>
            <person name="Floudas D."/>
            <person name="Copeland A."/>
            <person name="Barry K.W."/>
            <person name="Cichocki N."/>
            <person name="Veneault-Fourrey C."/>
            <person name="LaButti K."/>
            <person name="Lindquist E.A."/>
            <person name="Lipzen A."/>
            <person name="Lundell T."/>
            <person name="Morin E."/>
            <person name="Murat C."/>
            <person name="Riley R."/>
            <person name="Ohm R."/>
            <person name="Sun H."/>
            <person name="Tunlid A."/>
            <person name="Henrissat B."/>
            <person name="Grigoriev I.V."/>
            <person name="Hibbett D.S."/>
            <person name="Martin F."/>
        </authorList>
    </citation>
    <scope>NUCLEOTIDE SEQUENCE [LARGE SCALE GENOMIC DNA]</scope>
    <source>
        <strain evidence="6">Zn</strain>
    </source>
</reference>
<feature type="compositionally biased region" description="Polar residues" evidence="3">
    <location>
        <begin position="33"/>
        <end position="47"/>
    </location>
</feature>
<dbReference type="CDD" id="cd12400">
    <property type="entry name" value="RRM_Nop6"/>
    <property type="match status" value="1"/>
</dbReference>
<dbReference type="SMART" id="SM00360">
    <property type="entry name" value="RRM"/>
    <property type="match status" value="1"/>
</dbReference>
<evidence type="ECO:0000313" key="6">
    <source>
        <dbReference type="Proteomes" id="UP000054321"/>
    </source>
</evidence>
<dbReference type="HOGENOM" id="CLU_037639_0_2_1"/>
<feature type="compositionally biased region" description="Polar residues" evidence="3">
    <location>
        <begin position="182"/>
        <end position="196"/>
    </location>
</feature>
<feature type="compositionally biased region" description="Basic and acidic residues" evidence="3">
    <location>
        <begin position="55"/>
        <end position="69"/>
    </location>
</feature>
<dbReference type="GO" id="GO:0019843">
    <property type="term" value="F:rRNA binding"/>
    <property type="evidence" value="ECO:0007669"/>
    <property type="project" value="TreeGrafter"/>
</dbReference>
<dbReference type="GO" id="GO:0005730">
    <property type="term" value="C:nucleolus"/>
    <property type="evidence" value="ECO:0007669"/>
    <property type="project" value="TreeGrafter"/>
</dbReference>
<dbReference type="STRING" id="913774.A0A0C3HXT0"/>
<evidence type="ECO:0000313" key="5">
    <source>
        <dbReference type="EMBL" id="KIN07670.1"/>
    </source>
</evidence>
<feature type="domain" description="RRM" evidence="4">
    <location>
        <begin position="205"/>
        <end position="288"/>
    </location>
</feature>
<dbReference type="GO" id="GO:0042274">
    <property type="term" value="P:ribosomal small subunit biogenesis"/>
    <property type="evidence" value="ECO:0007669"/>
    <property type="project" value="TreeGrafter"/>
</dbReference>
<dbReference type="OrthoDB" id="167718at2759"/>
<organism evidence="5 6">
    <name type="scientific">Oidiodendron maius (strain Zn)</name>
    <dbReference type="NCBI Taxonomy" id="913774"/>
    <lineage>
        <taxon>Eukaryota</taxon>
        <taxon>Fungi</taxon>
        <taxon>Dikarya</taxon>
        <taxon>Ascomycota</taxon>
        <taxon>Pezizomycotina</taxon>
        <taxon>Leotiomycetes</taxon>
        <taxon>Leotiomycetes incertae sedis</taxon>
        <taxon>Myxotrichaceae</taxon>
        <taxon>Oidiodendron</taxon>
    </lineage>
</organism>
<dbReference type="PANTHER" id="PTHR23236">
    <property type="entry name" value="EUKARYOTIC TRANSLATION INITIATION FACTOR 4B/4H"/>
    <property type="match status" value="1"/>
</dbReference>
<dbReference type="SUPFAM" id="SSF54928">
    <property type="entry name" value="RNA-binding domain, RBD"/>
    <property type="match status" value="1"/>
</dbReference>
<dbReference type="EMBL" id="KN832870">
    <property type="protein sequence ID" value="KIN07670.1"/>
    <property type="molecule type" value="Genomic_DNA"/>
</dbReference>
<dbReference type="InterPro" id="IPR012677">
    <property type="entry name" value="Nucleotide-bd_a/b_plait_sf"/>
</dbReference>
<keyword evidence="1 2" id="KW-0694">RNA-binding</keyword>
<evidence type="ECO:0000256" key="1">
    <source>
        <dbReference type="ARBA" id="ARBA00022884"/>
    </source>
</evidence>
<dbReference type="PANTHER" id="PTHR23236:SF51">
    <property type="entry name" value="NUCLEOLAR PROTEIN 6"/>
    <property type="match status" value="1"/>
</dbReference>
<dbReference type="InterPro" id="IPR034228">
    <property type="entry name" value="Nop6_RRM"/>
</dbReference>
<feature type="compositionally biased region" description="Basic residues" evidence="3">
    <location>
        <begin position="70"/>
        <end position="84"/>
    </location>
</feature>
<dbReference type="Proteomes" id="UP000054321">
    <property type="component" value="Unassembled WGS sequence"/>
</dbReference>
<feature type="compositionally biased region" description="Basic and acidic residues" evidence="3">
    <location>
        <begin position="129"/>
        <end position="158"/>
    </location>
</feature>
<evidence type="ECO:0000259" key="4">
    <source>
        <dbReference type="PROSITE" id="PS50102"/>
    </source>
</evidence>
<dbReference type="PROSITE" id="PS50102">
    <property type="entry name" value="RRM"/>
    <property type="match status" value="1"/>
</dbReference>
<feature type="non-terminal residue" evidence="5">
    <location>
        <position position="304"/>
    </location>
</feature>
<dbReference type="FunFam" id="3.30.70.330:FF:000376">
    <property type="entry name" value="Putative RNA binding protein"/>
    <property type="match status" value="1"/>
</dbReference>
<evidence type="ECO:0000256" key="3">
    <source>
        <dbReference type="SAM" id="MobiDB-lite"/>
    </source>
</evidence>
<name>A0A0C3HXT0_OIDMZ</name>
<dbReference type="Pfam" id="PF00076">
    <property type="entry name" value="RRM_1"/>
    <property type="match status" value="1"/>
</dbReference>
<gene>
    <name evidence="5" type="ORF">OIDMADRAFT_16260</name>
</gene>
<dbReference type="AlphaFoldDB" id="A0A0C3HXT0"/>
<feature type="region of interest" description="Disordered" evidence="3">
    <location>
        <begin position="285"/>
        <end position="304"/>
    </location>
</feature>
<dbReference type="InParanoid" id="A0A0C3HXT0"/>
<dbReference type="Gene3D" id="3.30.70.330">
    <property type="match status" value="1"/>
</dbReference>
<feature type="region of interest" description="Disordered" evidence="3">
    <location>
        <begin position="1"/>
        <end position="199"/>
    </location>
</feature>